<name>A0A3E0WZ46_9GAMM</name>
<dbReference type="Proteomes" id="UP000256763">
    <property type="component" value="Unassembled WGS sequence"/>
</dbReference>
<evidence type="ECO:0000259" key="1">
    <source>
        <dbReference type="Pfam" id="PF07238"/>
    </source>
</evidence>
<dbReference type="OrthoDB" id="5702796at2"/>
<proteinExistence type="predicted"/>
<organism evidence="2 3">
    <name type="scientific">Alkalilimnicola ehrlichii</name>
    <dbReference type="NCBI Taxonomy" id="351052"/>
    <lineage>
        <taxon>Bacteria</taxon>
        <taxon>Pseudomonadati</taxon>
        <taxon>Pseudomonadota</taxon>
        <taxon>Gammaproteobacteria</taxon>
        <taxon>Chromatiales</taxon>
        <taxon>Ectothiorhodospiraceae</taxon>
        <taxon>Alkalilimnicola</taxon>
    </lineage>
</organism>
<sequence length="116" mass="13312">MRRERRFHYMHMRNIKVSNSLSGDPMGVVGDLSPKGLRLIGKQPLAIGACYEMRLHSTDKDGNTEHVDVKMICRWVKKDPERSIYQIGFELDQASKAFTDLVSRTLVRRGPVAIQR</sequence>
<dbReference type="RefSeq" id="WP_116301164.1">
    <property type="nucleotide sequence ID" value="NZ_NFZV01000003.1"/>
</dbReference>
<dbReference type="EMBL" id="NFZW01000004">
    <property type="protein sequence ID" value="RFA38306.1"/>
    <property type="molecule type" value="Genomic_DNA"/>
</dbReference>
<feature type="domain" description="PilZ" evidence="1">
    <location>
        <begin position="2"/>
        <end position="95"/>
    </location>
</feature>
<protein>
    <recommendedName>
        <fullName evidence="1">PilZ domain-containing protein</fullName>
    </recommendedName>
</protein>
<comment type="caution">
    <text evidence="2">The sequence shown here is derived from an EMBL/GenBank/DDBJ whole genome shotgun (WGS) entry which is preliminary data.</text>
</comment>
<evidence type="ECO:0000313" key="3">
    <source>
        <dbReference type="Proteomes" id="UP000256763"/>
    </source>
</evidence>
<accession>A0A3E0WZ46</accession>
<dbReference type="GO" id="GO:0035438">
    <property type="term" value="F:cyclic-di-GMP binding"/>
    <property type="evidence" value="ECO:0007669"/>
    <property type="project" value="InterPro"/>
</dbReference>
<dbReference type="Pfam" id="PF07238">
    <property type="entry name" value="PilZ"/>
    <property type="match status" value="1"/>
</dbReference>
<dbReference type="InterPro" id="IPR009875">
    <property type="entry name" value="PilZ_domain"/>
</dbReference>
<keyword evidence="3" id="KW-1185">Reference proteome</keyword>
<evidence type="ECO:0000313" key="2">
    <source>
        <dbReference type="EMBL" id="RFA38306.1"/>
    </source>
</evidence>
<reference evidence="3" key="1">
    <citation type="submission" date="2017-05" db="EMBL/GenBank/DDBJ databases">
        <authorList>
            <person name="Sharma S."/>
            <person name="Sidhu C."/>
            <person name="Pinnaka A.K."/>
        </authorList>
    </citation>
    <scope>NUCLEOTIDE SEQUENCE [LARGE SCALE GENOMIC DNA]</scope>
    <source>
        <strain evidence="3">AK93</strain>
    </source>
</reference>
<gene>
    <name evidence="2" type="ORF">CAL65_05635</name>
</gene>
<dbReference type="AlphaFoldDB" id="A0A3E0WZ46"/>